<evidence type="ECO:0000313" key="2">
    <source>
        <dbReference type="Proteomes" id="UP000504724"/>
    </source>
</evidence>
<dbReference type="KEGG" id="txa:HQN79_06380"/>
<dbReference type="EMBL" id="CP054020">
    <property type="protein sequence ID" value="QKI89215.1"/>
    <property type="molecule type" value="Genomic_DNA"/>
</dbReference>
<name>A0A7D4P4X0_9GAMM</name>
<protein>
    <submittedName>
        <fullName evidence="1">Uncharacterized protein</fullName>
    </submittedName>
</protein>
<proteinExistence type="predicted"/>
<dbReference type="AlphaFoldDB" id="A0A7D4P4X0"/>
<dbReference type="Proteomes" id="UP000504724">
    <property type="component" value="Chromosome"/>
</dbReference>
<evidence type="ECO:0000313" key="1">
    <source>
        <dbReference type="EMBL" id="QKI89215.1"/>
    </source>
</evidence>
<sequence length="130" mass="15204">MHSLAHILKNLRNPDYSRNFAIDFNRPIVNAEQLKALDELQSYSSNEMETRPMNIQLMAKLFRAGLHYEDDPLEKNEVECFAIWLQEEMDLLSEIQYINAQANFGIEQHFKHGGKDYLKDSENESKQSDP</sequence>
<dbReference type="RefSeq" id="WP_173285113.1">
    <property type="nucleotide sequence ID" value="NZ_CP054020.1"/>
</dbReference>
<gene>
    <name evidence="1" type="ORF">HQN79_06380</name>
</gene>
<reference evidence="1 2" key="1">
    <citation type="submission" date="2020-05" db="EMBL/GenBank/DDBJ databases">
        <title>Thiomicrorhabdus sediminis sp.nov. and Thiomicrorhabdus xiamenensis sp.nov., novel sulfur-oxidizing bacteria isolated from coastal sediment.</title>
        <authorList>
            <person name="Liu X."/>
        </authorList>
    </citation>
    <scope>NUCLEOTIDE SEQUENCE [LARGE SCALE GENOMIC DNA]</scope>
    <source>
        <strain evidence="1 2">G2</strain>
    </source>
</reference>
<organism evidence="1 2">
    <name type="scientific">Thiomicrorhabdus xiamenensis</name>
    <dbReference type="NCBI Taxonomy" id="2739063"/>
    <lineage>
        <taxon>Bacteria</taxon>
        <taxon>Pseudomonadati</taxon>
        <taxon>Pseudomonadota</taxon>
        <taxon>Gammaproteobacteria</taxon>
        <taxon>Thiotrichales</taxon>
        <taxon>Piscirickettsiaceae</taxon>
        <taxon>Thiomicrorhabdus</taxon>
    </lineage>
</organism>
<keyword evidence="2" id="KW-1185">Reference proteome</keyword>
<accession>A0A7D4P4X0</accession>